<dbReference type="InterPro" id="IPR013094">
    <property type="entry name" value="AB_hydrolase_3"/>
</dbReference>
<reference evidence="3 4" key="1">
    <citation type="submission" date="2016-04" db="EMBL/GenBank/DDBJ databases">
        <title>A degradative enzymes factory behind the ericoid mycorrhizal symbiosis.</title>
        <authorList>
            <consortium name="DOE Joint Genome Institute"/>
            <person name="Martino E."/>
            <person name="Morin E."/>
            <person name="Grelet G."/>
            <person name="Kuo A."/>
            <person name="Kohler A."/>
            <person name="Daghino S."/>
            <person name="Barry K."/>
            <person name="Choi C."/>
            <person name="Cichocki N."/>
            <person name="Clum A."/>
            <person name="Copeland A."/>
            <person name="Hainaut M."/>
            <person name="Haridas S."/>
            <person name="Labutti K."/>
            <person name="Lindquist E."/>
            <person name="Lipzen A."/>
            <person name="Khouja H.-R."/>
            <person name="Murat C."/>
            <person name="Ohm R."/>
            <person name="Olson A."/>
            <person name="Spatafora J."/>
            <person name="Veneault-Fourrey C."/>
            <person name="Henrissat B."/>
            <person name="Grigoriev I."/>
            <person name="Martin F."/>
            <person name="Perotto S."/>
        </authorList>
    </citation>
    <scope>NUCLEOTIDE SEQUENCE [LARGE SCALE GENOMIC DNA]</scope>
    <source>
        <strain evidence="3 4">F</strain>
    </source>
</reference>
<name>A0A2J6S4T1_HYAVF</name>
<dbReference type="Gene3D" id="3.40.50.1820">
    <property type="entry name" value="alpha/beta hydrolase"/>
    <property type="match status" value="1"/>
</dbReference>
<dbReference type="STRING" id="1149755.A0A2J6S4T1"/>
<sequence>MPEYETRESVALLGEMDPELAEFLNKTQLPPIKLSNMANMIRGPPELPNTEQEYTIEILMRDGYKSKTRIHRPASPPTHSPLVVLIYGGGFVVGDFTQFSPVARSLAALYGATVINISYRLSPKYKFPTAPQDVWDSLKWIAANYQSLGADPTAGFVVGGASAGGNLAAAAAQKMLDEKFSPPLTGIWLSIPYVLEAELVPAKYKDLFFSREQNSNSLIINKEAIEYVTGAYEPDKTSPDFSPFNNKRAHTGLPPVYIEVCGQDPFRDDGLVYEKVLRDHGVRTRLRVYPGVPHGHGMLANFGARLTSVDKAKVEGFRGLSWLLGKDEPAEETVLKTMDANKNPT</sequence>
<evidence type="ECO:0000313" key="4">
    <source>
        <dbReference type="Proteomes" id="UP000235786"/>
    </source>
</evidence>
<evidence type="ECO:0000256" key="1">
    <source>
        <dbReference type="ARBA" id="ARBA00022801"/>
    </source>
</evidence>
<dbReference type="PANTHER" id="PTHR48081">
    <property type="entry name" value="AB HYDROLASE SUPERFAMILY PROTEIN C4A8.06C"/>
    <property type="match status" value="1"/>
</dbReference>
<protein>
    <submittedName>
        <fullName evidence="3">Alpha/beta hydrolase fold-3 domain-containing protein</fullName>
    </submittedName>
</protein>
<keyword evidence="1 3" id="KW-0378">Hydrolase</keyword>
<dbReference type="Pfam" id="PF07859">
    <property type="entry name" value="Abhydrolase_3"/>
    <property type="match status" value="1"/>
</dbReference>
<evidence type="ECO:0000313" key="3">
    <source>
        <dbReference type="EMBL" id="PMD45774.1"/>
    </source>
</evidence>
<dbReference type="OrthoDB" id="408631at2759"/>
<dbReference type="PANTHER" id="PTHR48081:SF8">
    <property type="entry name" value="ALPHA_BETA HYDROLASE FOLD-3 DOMAIN-CONTAINING PROTEIN-RELATED"/>
    <property type="match status" value="1"/>
</dbReference>
<dbReference type="SUPFAM" id="SSF53474">
    <property type="entry name" value="alpha/beta-Hydrolases"/>
    <property type="match status" value="1"/>
</dbReference>
<feature type="domain" description="Alpha/beta hydrolase fold-3" evidence="2">
    <location>
        <begin position="83"/>
        <end position="295"/>
    </location>
</feature>
<gene>
    <name evidence="3" type="ORF">L207DRAFT_508559</name>
</gene>
<dbReference type="GO" id="GO:0016787">
    <property type="term" value="F:hydrolase activity"/>
    <property type="evidence" value="ECO:0007669"/>
    <property type="project" value="UniProtKB-KW"/>
</dbReference>
<keyword evidence="4" id="KW-1185">Reference proteome</keyword>
<proteinExistence type="predicted"/>
<organism evidence="3 4">
    <name type="scientific">Hyaloscypha variabilis (strain UAMH 11265 / GT02V1 / F)</name>
    <name type="common">Meliniomyces variabilis</name>
    <dbReference type="NCBI Taxonomy" id="1149755"/>
    <lineage>
        <taxon>Eukaryota</taxon>
        <taxon>Fungi</taxon>
        <taxon>Dikarya</taxon>
        <taxon>Ascomycota</taxon>
        <taxon>Pezizomycotina</taxon>
        <taxon>Leotiomycetes</taxon>
        <taxon>Helotiales</taxon>
        <taxon>Hyaloscyphaceae</taxon>
        <taxon>Hyaloscypha</taxon>
        <taxon>Hyaloscypha variabilis</taxon>
    </lineage>
</organism>
<evidence type="ECO:0000259" key="2">
    <source>
        <dbReference type="Pfam" id="PF07859"/>
    </source>
</evidence>
<dbReference type="EMBL" id="KZ613940">
    <property type="protein sequence ID" value="PMD45774.1"/>
    <property type="molecule type" value="Genomic_DNA"/>
</dbReference>
<accession>A0A2J6S4T1</accession>
<dbReference type="InterPro" id="IPR029058">
    <property type="entry name" value="AB_hydrolase_fold"/>
</dbReference>
<dbReference type="Proteomes" id="UP000235786">
    <property type="component" value="Unassembled WGS sequence"/>
</dbReference>
<dbReference type="InterPro" id="IPR050300">
    <property type="entry name" value="GDXG_lipolytic_enzyme"/>
</dbReference>
<dbReference type="AlphaFoldDB" id="A0A2J6S4T1"/>